<evidence type="ECO:0000313" key="2">
    <source>
        <dbReference type="EMBL" id="MEM5498401.1"/>
    </source>
</evidence>
<protein>
    <submittedName>
        <fullName evidence="2">Divergent polysaccharide deacetylase family protein</fullName>
        <ecNumber evidence="2">3.-.-.-</ecNumber>
    </submittedName>
</protein>
<feature type="chain" id="PRO_5046750507" evidence="1">
    <location>
        <begin position="23"/>
        <end position="255"/>
    </location>
</feature>
<keyword evidence="2" id="KW-0378">Hydrolase</keyword>
<evidence type="ECO:0000313" key="3">
    <source>
        <dbReference type="Proteomes" id="UP001461163"/>
    </source>
</evidence>
<dbReference type="Pfam" id="PF04748">
    <property type="entry name" value="Polysacc_deac_2"/>
    <property type="match status" value="1"/>
</dbReference>
<dbReference type="EC" id="3.-.-.-" evidence="2"/>
<gene>
    <name evidence="2" type="ORF">WNY77_13405</name>
</gene>
<name>A0ABU9SWZ5_9ALTE</name>
<dbReference type="Proteomes" id="UP001461163">
    <property type="component" value="Unassembled WGS sequence"/>
</dbReference>
<evidence type="ECO:0000256" key="1">
    <source>
        <dbReference type="SAM" id="SignalP"/>
    </source>
</evidence>
<dbReference type="InterPro" id="IPR011330">
    <property type="entry name" value="Glyco_hydro/deAcase_b/a-brl"/>
</dbReference>
<dbReference type="GO" id="GO:0016787">
    <property type="term" value="F:hydrolase activity"/>
    <property type="evidence" value="ECO:0007669"/>
    <property type="project" value="UniProtKB-KW"/>
</dbReference>
<dbReference type="SUPFAM" id="SSF88713">
    <property type="entry name" value="Glycoside hydrolase/deacetylase"/>
    <property type="match status" value="1"/>
</dbReference>
<dbReference type="Gene3D" id="3.20.20.370">
    <property type="entry name" value="Glycoside hydrolase/deacetylase"/>
    <property type="match status" value="1"/>
</dbReference>
<dbReference type="PANTHER" id="PTHR30105:SF2">
    <property type="entry name" value="DIVERGENT POLYSACCHARIDE DEACETYLASE SUPERFAMILY"/>
    <property type="match status" value="1"/>
</dbReference>
<keyword evidence="3" id="KW-1185">Reference proteome</keyword>
<dbReference type="EMBL" id="JBBMQS010000007">
    <property type="protein sequence ID" value="MEM5498401.1"/>
    <property type="molecule type" value="Genomic_DNA"/>
</dbReference>
<dbReference type="RefSeq" id="WP_342881997.1">
    <property type="nucleotide sequence ID" value="NZ_JBBMQS010000007.1"/>
</dbReference>
<dbReference type="PANTHER" id="PTHR30105">
    <property type="entry name" value="UNCHARACTERIZED YIBQ-RELATED"/>
    <property type="match status" value="1"/>
</dbReference>
<feature type="signal peptide" evidence="1">
    <location>
        <begin position="1"/>
        <end position="22"/>
    </location>
</feature>
<organism evidence="2 3">
    <name type="scientific">Paraglaciecola mesophila</name>
    <dbReference type="NCBI Taxonomy" id="197222"/>
    <lineage>
        <taxon>Bacteria</taxon>
        <taxon>Pseudomonadati</taxon>
        <taxon>Pseudomonadota</taxon>
        <taxon>Gammaproteobacteria</taxon>
        <taxon>Alteromonadales</taxon>
        <taxon>Alteromonadaceae</taxon>
        <taxon>Paraglaciecola</taxon>
    </lineage>
</organism>
<proteinExistence type="predicted"/>
<dbReference type="InterPro" id="IPR006837">
    <property type="entry name" value="Divergent_DAC"/>
</dbReference>
<keyword evidence="1" id="KW-0732">Signal</keyword>
<dbReference type="CDD" id="cd10936">
    <property type="entry name" value="CE4_DAC2"/>
    <property type="match status" value="1"/>
</dbReference>
<accession>A0ABU9SWZ5</accession>
<comment type="caution">
    <text evidence="2">The sequence shown here is derived from an EMBL/GenBank/DDBJ whole genome shotgun (WGS) entry which is preliminary data.</text>
</comment>
<sequence length="255" mass="28468">MLNFSFRFWCISALLTLLPASAALSAQIAIIIDDVGNNSHRDAAAFGLPISVAISILPHKHLSQKYALMAQEQHREFLLHMPMESMAGIKQESNVLLASMSDKRIVQTLNDAFASVPNALGLNNHMGSRLTQLETPMRTTMSYLHRHGLIFVDSRTTALTQAEAIAKQTKVPALRRHVFLDNELSEAKIERQFNILIKRARKYGRSLAIGHPHMQTIAYLKKRLPTLAQDNVQLIPLSAMLTHQVDNAKPLHIGD</sequence>
<reference evidence="2 3" key="1">
    <citation type="submission" date="2024-03" db="EMBL/GenBank/DDBJ databases">
        <title>Community enrichment and isolation of bacterial strains for fucoidan degradation.</title>
        <authorList>
            <person name="Sichert A."/>
        </authorList>
    </citation>
    <scope>NUCLEOTIDE SEQUENCE [LARGE SCALE GENOMIC DNA]</scope>
    <source>
        <strain evidence="2 3">AS12</strain>
    </source>
</reference>